<dbReference type="AlphaFoldDB" id="A0A858R433"/>
<proteinExistence type="predicted"/>
<organism evidence="2 3">
    <name type="scientific">Aerophototrophica crusticola</name>
    <dbReference type="NCBI Taxonomy" id="1709002"/>
    <lineage>
        <taxon>Bacteria</taxon>
        <taxon>Pseudomonadati</taxon>
        <taxon>Pseudomonadota</taxon>
        <taxon>Alphaproteobacteria</taxon>
        <taxon>Rhodospirillales</taxon>
        <taxon>Rhodospirillaceae</taxon>
        <taxon>Aerophototrophica</taxon>
    </lineage>
</organism>
<accession>A0A858R433</accession>
<protein>
    <submittedName>
        <fullName evidence="2">Uncharacterized protein</fullName>
    </submittedName>
</protein>
<dbReference type="KEGG" id="acru:HHL28_00880"/>
<gene>
    <name evidence="2" type="ORF">HHL28_00880</name>
</gene>
<name>A0A858R433_9PROT</name>
<evidence type="ECO:0000313" key="3">
    <source>
        <dbReference type="Proteomes" id="UP000501891"/>
    </source>
</evidence>
<feature type="transmembrane region" description="Helical" evidence="1">
    <location>
        <begin position="6"/>
        <end position="26"/>
    </location>
</feature>
<keyword evidence="1" id="KW-0812">Transmembrane</keyword>
<evidence type="ECO:0000256" key="1">
    <source>
        <dbReference type="SAM" id="Phobius"/>
    </source>
</evidence>
<dbReference type="Proteomes" id="UP000501891">
    <property type="component" value="Chromosome"/>
</dbReference>
<sequence length="178" mass="19929">MLDNVALWFGILAGLAVAAQVAGTVMKRIKRVQMLHAAKQHQVREASRRMREKARITLDLRREERSMERELQELGVGIDQGEEAVAKERGSESHIYVLDDRRNPGDQAFIVPVRHPNFASLGRTAPAEVLGSWQHGRRYLVWAAAEKMAQAKAAMRFTADKGYAVGQPEPYQGDPEAL</sequence>
<evidence type="ECO:0000313" key="2">
    <source>
        <dbReference type="EMBL" id="QJE71856.1"/>
    </source>
</evidence>
<dbReference type="EMBL" id="CP051775">
    <property type="protein sequence ID" value="QJE71856.1"/>
    <property type="molecule type" value="Genomic_DNA"/>
</dbReference>
<keyword evidence="1" id="KW-0472">Membrane</keyword>
<keyword evidence="1" id="KW-1133">Transmembrane helix</keyword>
<reference evidence="2" key="1">
    <citation type="submission" date="2020-04" db="EMBL/GenBank/DDBJ databases">
        <title>A desert anoxygenic phototrophic bacterium fixes CO2 using RubisCO under aerobic conditions.</title>
        <authorList>
            <person name="Tang K."/>
        </authorList>
    </citation>
    <scope>NUCLEOTIDE SEQUENCE [LARGE SCALE GENOMIC DNA]</scope>
    <source>
        <strain evidence="2">MIMtkB3</strain>
    </source>
</reference>
<keyword evidence="3" id="KW-1185">Reference proteome</keyword>